<evidence type="ECO:0000313" key="6">
    <source>
        <dbReference type="EMBL" id="TDP71695.1"/>
    </source>
</evidence>
<dbReference type="AlphaFoldDB" id="A0A4R6QNW1"/>
<dbReference type="EMBL" id="SNXS01000003">
    <property type="protein sequence ID" value="TDP71695.1"/>
    <property type="molecule type" value="Genomic_DNA"/>
</dbReference>
<dbReference type="InterPro" id="IPR036390">
    <property type="entry name" value="WH_DNA-bd_sf"/>
</dbReference>
<accession>A0A4R6QNW1</accession>
<dbReference type="PROSITE" id="PS50931">
    <property type="entry name" value="HTH_LYSR"/>
    <property type="match status" value="1"/>
</dbReference>
<dbReference type="Gene3D" id="3.40.190.10">
    <property type="entry name" value="Periplasmic binding protein-like II"/>
    <property type="match status" value="2"/>
</dbReference>
<dbReference type="PANTHER" id="PTHR30537">
    <property type="entry name" value="HTH-TYPE TRANSCRIPTIONAL REGULATOR"/>
    <property type="match status" value="1"/>
</dbReference>
<name>A0A4R6QNW1_9BURK</name>
<evidence type="ECO:0000256" key="2">
    <source>
        <dbReference type="ARBA" id="ARBA00023015"/>
    </source>
</evidence>
<dbReference type="RefSeq" id="WP_133701451.1">
    <property type="nucleotide sequence ID" value="NZ_SNXS01000003.1"/>
</dbReference>
<feature type="domain" description="HTH lysR-type" evidence="5">
    <location>
        <begin position="12"/>
        <end position="69"/>
    </location>
</feature>
<evidence type="ECO:0000259" key="5">
    <source>
        <dbReference type="PROSITE" id="PS50931"/>
    </source>
</evidence>
<dbReference type="SUPFAM" id="SSF46785">
    <property type="entry name" value="Winged helix' DNA-binding domain"/>
    <property type="match status" value="1"/>
</dbReference>
<keyword evidence="7" id="KW-1185">Reference proteome</keyword>
<dbReference type="SUPFAM" id="SSF53850">
    <property type="entry name" value="Periplasmic binding protein-like II"/>
    <property type="match status" value="1"/>
</dbReference>
<organism evidence="6 7">
    <name type="scientific">Roseateles toxinivorans</name>
    <dbReference type="NCBI Taxonomy" id="270368"/>
    <lineage>
        <taxon>Bacteria</taxon>
        <taxon>Pseudomonadati</taxon>
        <taxon>Pseudomonadota</taxon>
        <taxon>Betaproteobacteria</taxon>
        <taxon>Burkholderiales</taxon>
        <taxon>Sphaerotilaceae</taxon>
        <taxon>Roseateles</taxon>
    </lineage>
</organism>
<dbReference type="Gene3D" id="1.10.10.10">
    <property type="entry name" value="Winged helix-like DNA-binding domain superfamily/Winged helix DNA-binding domain"/>
    <property type="match status" value="1"/>
</dbReference>
<dbReference type="InterPro" id="IPR036388">
    <property type="entry name" value="WH-like_DNA-bd_sf"/>
</dbReference>
<reference evidence="6 7" key="1">
    <citation type="submission" date="2019-03" db="EMBL/GenBank/DDBJ databases">
        <title>Genomic Encyclopedia of Type Strains, Phase IV (KMG-IV): sequencing the most valuable type-strain genomes for metagenomic binning, comparative biology and taxonomic classification.</title>
        <authorList>
            <person name="Goeker M."/>
        </authorList>
    </citation>
    <scope>NUCLEOTIDE SEQUENCE [LARGE SCALE GENOMIC DNA]</scope>
    <source>
        <strain evidence="6 7">DSM 16998</strain>
    </source>
</reference>
<keyword evidence="3 6" id="KW-0238">DNA-binding</keyword>
<proteinExistence type="inferred from homology"/>
<dbReference type="PANTHER" id="PTHR30537:SF79">
    <property type="entry name" value="TRANSCRIPTIONAL REGULATOR-RELATED"/>
    <property type="match status" value="1"/>
</dbReference>
<dbReference type="InterPro" id="IPR058163">
    <property type="entry name" value="LysR-type_TF_proteobact-type"/>
</dbReference>
<dbReference type="OrthoDB" id="5526340at2"/>
<dbReference type="InterPro" id="IPR005119">
    <property type="entry name" value="LysR_subst-bd"/>
</dbReference>
<dbReference type="GO" id="GO:0006351">
    <property type="term" value="P:DNA-templated transcription"/>
    <property type="evidence" value="ECO:0007669"/>
    <property type="project" value="TreeGrafter"/>
</dbReference>
<dbReference type="CDD" id="cd08432">
    <property type="entry name" value="PBP2_GcdR_TrpI_HvrB_AmpR_like"/>
    <property type="match status" value="1"/>
</dbReference>
<comment type="caution">
    <text evidence="6">The sequence shown here is derived from an EMBL/GenBank/DDBJ whole genome shotgun (WGS) entry which is preliminary data.</text>
</comment>
<gene>
    <name evidence="6" type="ORF">DES47_103677</name>
</gene>
<evidence type="ECO:0000256" key="4">
    <source>
        <dbReference type="ARBA" id="ARBA00023163"/>
    </source>
</evidence>
<dbReference type="Proteomes" id="UP000295361">
    <property type="component" value="Unassembled WGS sequence"/>
</dbReference>
<sequence length="305" mass="32904">MPDLSAADTRFPSIEGLRAFEAAARLGSLERAAEALHIGASAVSKRISTLEELLGAALLDRTLKPLALTATGKEYLEQVRAALALLAATPLHHRSAQRLQRLRITAPPTFARQILVPALPGFTEAHPELELELLLSTPYLDEVGPAADLEIRNGEIDAIGEQGQVLMQDWVTPMAAPALLQRLPALRRPADLAQAPLLRTPLEPWTPWLRAAGLDWPEPARGTRFVDLGLTLEAAVCGQGVALGRPSLAAPYLRSGALRRLFDLQVPAAKSYYLLTHQASPGAQRFAQWLGRHCAGLAEDCSAKT</sequence>
<dbReference type="Pfam" id="PF00126">
    <property type="entry name" value="HTH_1"/>
    <property type="match status" value="1"/>
</dbReference>
<protein>
    <submittedName>
        <fullName evidence="6">DNA-binding transcriptional LysR family regulator</fullName>
    </submittedName>
</protein>
<dbReference type="Pfam" id="PF03466">
    <property type="entry name" value="LysR_substrate"/>
    <property type="match status" value="1"/>
</dbReference>
<dbReference type="GO" id="GO:0043565">
    <property type="term" value="F:sequence-specific DNA binding"/>
    <property type="evidence" value="ECO:0007669"/>
    <property type="project" value="TreeGrafter"/>
</dbReference>
<dbReference type="InParanoid" id="A0A4R6QNW1"/>
<keyword evidence="2" id="KW-0805">Transcription regulation</keyword>
<keyword evidence="4" id="KW-0804">Transcription</keyword>
<evidence type="ECO:0000256" key="3">
    <source>
        <dbReference type="ARBA" id="ARBA00023125"/>
    </source>
</evidence>
<dbReference type="InterPro" id="IPR000847">
    <property type="entry name" value="LysR_HTH_N"/>
</dbReference>
<dbReference type="GO" id="GO:0003700">
    <property type="term" value="F:DNA-binding transcription factor activity"/>
    <property type="evidence" value="ECO:0007669"/>
    <property type="project" value="InterPro"/>
</dbReference>
<evidence type="ECO:0000256" key="1">
    <source>
        <dbReference type="ARBA" id="ARBA00009437"/>
    </source>
</evidence>
<comment type="similarity">
    <text evidence="1">Belongs to the LysR transcriptional regulatory family.</text>
</comment>
<evidence type="ECO:0000313" key="7">
    <source>
        <dbReference type="Proteomes" id="UP000295361"/>
    </source>
</evidence>